<feature type="region of interest" description="Disordered" evidence="1">
    <location>
        <begin position="2520"/>
        <end position="2550"/>
    </location>
</feature>
<dbReference type="Pfam" id="PF25038">
    <property type="entry name" value="Csf1_C"/>
    <property type="match status" value="1"/>
</dbReference>
<protein>
    <submittedName>
        <fullName evidence="4">Macrophage colony-stimulating factor 1 receptor</fullName>
    </submittedName>
</protein>
<feature type="region of interest" description="Disordered" evidence="1">
    <location>
        <begin position="2909"/>
        <end position="2938"/>
    </location>
</feature>
<feature type="compositionally biased region" description="Low complexity" evidence="1">
    <location>
        <begin position="3139"/>
        <end position="3161"/>
    </location>
</feature>
<keyword evidence="4" id="KW-0675">Receptor</keyword>
<feature type="region of interest" description="Disordered" evidence="1">
    <location>
        <begin position="3134"/>
        <end position="3163"/>
    </location>
</feature>
<keyword evidence="5" id="KW-1185">Reference proteome</keyword>
<feature type="region of interest" description="Disordered" evidence="1">
    <location>
        <begin position="516"/>
        <end position="544"/>
    </location>
</feature>
<dbReference type="PANTHER" id="PTHR32085:SF3">
    <property type="entry name" value="PROTEIN CSF1"/>
    <property type="match status" value="1"/>
</dbReference>
<evidence type="ECO:0000313" key="4">
    <source>
        <dbReference type="EMBL" id="KAK7757894.1"/>
    </source>
</evidence>
<feature type="region of interest" description="Disordered" evidence="1">
    <location>
        <begin position="1735"/>
        <end position="1760"/>
    </location>
</feature>
<dbReference type="InterPro" id="IPR029636">
    <property type="entry name" value="Csf1"/>
</dbReference>
<feature type="domain" description="Csf1 N-terminal" evidence="2">
    <location>
        <begin position="21"/>
        <end position="830"/>
    </location>
</feature>
<feature type="region of interest" description="Disordered" evidence="1">
    <location>
        <begin position="1197"/>
        <end position="1242"/>
    </location>
</feature>
<name>A0AAN9YXB4_9PEZI</name>
<feature type="compositionally biased region" description="Basic and acidic residues" evidence="1">
    <location>
        <begin position="1735"/>
        <end position="1751"/>
    </location>
</feature>
<dbReference type="PANTHER" id="PTHR32085">
    <property type="entry name" value="PROTEIN CSF1"/>
    <property type="match status" value="1"/>
</dbReference>
<feature type="domain" description="Csf1 C-terminal region" evidence="3">
    <location>
        <begin position="2461"/>
        <end position="3237"/>
    </location>
</feature>
<dbReference type="Proteomes" id="UP001320420">
    <property type="component" value="Unassembled WGS sequence"/>
</dbReference>
<evidence type="ECO:0000259" key="3">
    <source>
        <dbReference type="Pfam" id="PF25038"/>
    </source>
</evidence>
<evidence type="ECO:0000313" key="5">
    <source>
        <dbReference type="Proteomes" id="UP001320420"/>
    </source>
</evidence>
<feature type="region of interest" description="Disordered" evidence="1">
    <location>
        <begin position="1264"/>
        <end position="1290"/>
    </location>
</feature>
<feature type="compositionally biased region" description="Polar residues" evidence="1">
    <location>
        <begin position="2526"/>
        <end position="2536"/>
    </location>
</feature>
<dbReference type="InterPro" id="IPR056779">
    <property type="entry name" value="Csf1_C"/>
</dbReference>
<proteinExistence type="predicted"/>
<feature type="compositionally biased region" description="Basic and acidic residues" evidence="1">
    <location>
        <begin position="1230"/>
        <end position="1242"/>
    </location>
</feature>
<feature type="compositionally biased region" description="Basic and acidic residues" evidence="1">
    <location>
        <begin position="525"/>
        <end position="537"/>
    </location>
</feature>
<comment type="caution">
    <text evidence="4">The sequence shown here is derived from an EMBL/GenBank/DDBJ whole genome shotgun (WGS) entry which is preliminary data.</text>
</comment>
<dbReference type="InterPro" id="IPR048636">
    <property type="entry name" value="Csf1_N"/>
</dbReference>
<feature type="compositionally biased region" description="Basic and acidic residues" evidence="1">
    <location>
        <begin position="167"/>
        <end position="195"/>
    </location>
</feature>
<reference evidence="4 5" key="1">
    <citation type="submission" date="2024-02" db="EMBL/GenBank/DDBJ databases">
        <title>De novo assembly and annotation of 12 fungi associated with fruit tree decline syndrome in Ontario, Canada.</title>
        <authorList>
            <person name="Sulman M."/>
            <person name="Ellouze W."/>
            <person name="Ilyukhin E."/>
        </authorList>
    </citation>
    <scope>NUCLEOTIDE SEQUENCE [LARGE SCALE GENOMIC DNA]</scope>
    <source>
        <strain evidence="4 5">M11/M66-122</strain>
    </source>
</reference>
<dbReference type="Pfam" id="PF21678">
    <property type="entry name" value="Csf1_N"/>
    <property type="match status" value="1"/>
</dbReference>
<gene>
    <name evidence="4" type="primary">CSF1</name>
    <name evidence="4" type="ORF">SLS62_000272</name>
</gene>
<feature type="compositionally biased region" description="Basic and acidic residues" evidence="1">
    <location>
        <begin position="1266"/>
        <end position="1283"/>
    </location>
</feature>
<dbReference type="GO" id="GO:0006113">
    <property type="term" value="P:fermentation"/>
    <property type="evidence" value="ECO:0007669"/>
    <property type="project" value="InterPro"/>
</dbReference>
<evidence type="ECO:0000256" key="1">
    <source>
        <dbReference type="SAM" id="MobiDB-lite"/>
    </source>
</evidence>
<dbReference type="GO" id="GO:0016020">
    <property type="term" value="C:membrane"/>
    <property type="evidence" value="ECO:0007669"/>
    <property type="project" value="InterPro"/>
</dbReference>
<sequence length="3238" mass="359496">MEDVGRPGATDVDSWQNFNPVFASIVSRIIRAYTWHRYRIYIDFQAIQVSLLAGRVFFTGLRYHGNNETILIQMGHVTWSYWLRRVRDASIVTPEKPSDGSTEKKSKLPCRISADVSGVQWFVYNRSAAYDAMLEAMTVSSNVDNSIIDEKEDLGTGSTKPRQRMPRFSEDLGSKRHSEDGLEGEKPSIRGDYKGRPPSASESDSAEETRHEEQELPLMLQLLPIHFKADKAALVMGNENTRAVFVAKAASVSGEMDAASSPTPDPYRQLFKINLEHPVVEMRENEVYKEDQFSRAAKDRQVASDSGLAQYRPFFRRQRRKMVGQLRNLVPYWRTSVESFSVDSRNGDRAAEAHIPGSNRWQGLTRYLNDDDEDDKLRWSSVEYAAVHTVVDCPDATLTLLWDVPGKVSQSHRANVPSGDNGMRNYINGAVAPAWDINIALRGGVVNYGPWADRQRAELQRVFFPGLCKDATPAEKLPVGADRVPTVFNFYIELEEEVVVRVPTREDSKNWKWKKEAAALKQHHKQEQGRDQGRERQSTATNTATQQRPYGWLDIKIGANATVSYSMDMLAGLAGYSNTLKIELPATEVSTSVNHGVLWKSGAQRISGDLSSPLKWNGFRNWRFAIDSDELELFILRDHIFLLTDLIDDWGSGPPQDYLLFTPFKYHLELKLQKLKLYLNVNDANIVNNPTDLADNTFIILSSPCLTAGTCISLDSYRPAKSAIPLDIRAESLSISLHVPPWNTQASFLTSTDIGRLESLVADGSYHYNSTTSSANTDTLVLNVTGQSPTVYLYGFLVRYFLQLKDNYFGDYVHFRTLDEYQETLRAEAHDPGSAAANRPPHKKSNDLDIMLSIRADDPRILLPANLYSARRHIQIETPTLSTDLRFTNYYMDLDLCISPLSLSSGSDDGGTSTPISAASSTQLFVDGLNIYGHRLFGLPPTEPTYLCNWDLSVGAVTGECSADFLMTLVRGGKAFGFSFDDDENALIPSSAVVVYDATFLRVFVQSVQVWLHVEEAAFLFSAGPIEVNYNDWARTHYSKRAEINLPDLEIACVNSESASSHRAKPSSRAQTDALLRTSIRFALVGRKHDFVQARKLQQELIRHHDQRTRRAGFLLLPGLLGEHVPDQVDPPAQSVPPVPQPALPSAIVDEDKSFSSVASSRRRTRLRKQTSFLSLAGSGDSIRSGTPSIYSARRHRPIGQTTSHSGTGKGREVRPAKAHREHHSIGHNPDTHATHGDARDRRDPLHTTVAFSSQYFPPYFPLDNARPDSRETTFQSVEHDEGSNASGSTTFVLDDIDPDLLSQDSAHQSFLLEFPTGISAFLNAPSLRHVASLLSTLQPTDPEDILDTLQVSAMTSIFDMQKRRAIKGHITEFLIRLPQANIRFLNCPDLDSSDVWQEEQDQYDVTLKSLALSARSQTSVEQSTGDYEPQNSRLSFNVRLASADISAAERSAGLDETQAAVVASVKDIMASLGTKEVAYLDVDIGSLSTVSSSGKIEYLASLIHRTSVLASEMGKLFSTTISNEDERLREFTYRVISEGQGASDPSFVVRPSAVLRAASDHLRTYDSWKLITRLRQMWFTLDRNTKEHISRDCLCCFFERPANAREQVMAAFERWRSWDLGNLAHTVLLDNIFGKSPDSAAPSIDRSPLMAVARVQEIQFVLDPGPKENQIFFVDLTVRLEEKPRGWENSRENSDIKGPLTIVNVFCSQAGVNLNWDLCRLADDILKLYNKRDTGVSPDDRAENHSEPPKTPKPQKPWSPRSFHVVTVLLLGSVRLETINVIAEAQSSDLKLSVLAINARPGMTTTNIILGCDETTTKIRSQSQSLVSFRLRSPSVFVGHGMSIVKEAEIHTVKATASSQAMRLLVKQDPVVLLEVVDTLVRDEAAQLYQLQQRVPSSTSPQTQNPKVAERLSTFRVNVAMFLDSYTITIPLLPSLTYTIRGVVSRAAMAANFGKEIIFDFDVKENSHEMQININNTPRSISLLQIPPTNGRVTSRMTPGEHAIIVFASVELVQLDASAVYSLLAALNRPEISNTLGDLKQQGKVIKEHANEIFGSSGTVEPASPKRNDSNITYVVHSTLAGIEIFSTTPLNSETDPQARLSFCLDSIHFELANKLEQGQILERPEVHVNLRKVKLDIEKGSPERMRSCGNLSISALITATSRESDDGTDLRAIDFESDGLEVNLSPETVSTSVDVLGYMSNKIKDLDTSRELEYLRKLRQSKPKIAINDKEEEPEKDIFDSFLSSIMYSFVIQNIQIAWLVSNSQEAIRGQEDLVLSFKRIELSTRRKKTAKLTIENLQLQMVPPGQERTQRSLNSALLPEVILNLAYVSTSKTRRLAFQAIGKTLDIRLTSAFIVPASHLQDSITLSTKNVRQVSEYWTPIVLPDKQPEKLAGQATETSRSILGSKRLESLLIDADFAGAVVHLSARKTADDTISTSPKLTRPTLAGKYGQFSTDEAGSSAVLRSPGLALKTEYRDDGREDATLYGEIKVDASRNILYPSVVPLILDITSSIKEVVSDDQAGSPITPTPSQASGKEEPNDNDGDNILTADPSAVLGRIKLNLGLRICKQEFTLSCQPIGRVAATACFEDIYITCNTVHSVEHGNFFAISGTFSNFRTAVQHVYSQGSTASFEVETLVLSLMNSKHVSGTSGVSAILKVSPMAVDINARQLQDFLLFREIWLPEDVRQSSTLPVEKATPDPATQAHLMQRYQQVAATAAFPWTASLSISGLDVSVDLGQSLGKSKFGIENLWLSSKKTSDWEQNLCLGFDRIGIDCTGRLGGFIALQDFKLRTSIEWPEREQALNETPRVQASIGFSEFRMKAAFDYQAFLVADIRSLNFLMYNVRQDRSANGDRLVAIFDGDAVQVFGTTSSAAQSVALWKAIQRLIQERKASFEASLRDIERFMRRKSSASQGQIRPPTIPSHKPSSDDPVTKSPISLDTDVVVTLRALNLGVFPNSFSDHQVFKLEALNAQARFAASMERRIRVHSILGLTLGQLRIGLAGVRQEPPRSASEISVEHVVASATGSRGGTILKVPKVEAVMQTWQQAAAAGKNDRGNDDSSSDAAKAKAAVSSRTIEYIFKSAFEGKVEVGWNYSRISFIRSMWATHSRALATTWGREIPAMSAIKVTGMGVGDQQKQQQQQQSKQEQDKQQQQQQKITAEVNVPQSKYEYVPLEPPVIETPQLRDMGEATPPLEWIGLHRDRLPNLTHQIVIVSLLELAGEVEEAYSKILGSS</sequence>
<accession>A0AAN9YXB4</accession>
<evidence type="ECO:0000259" key="2">
    <source>
        <dbReference type="Pfam" id="PF21678"/>
    </source>
</evidence>
<organism evidence="4 5">
    <name type="scientific">Diatrype stigma</name>
    <dbReference type="NCBI Taxonomy" id="117547"/>
    <lineage>
        <taxon>Eukaryota</taxon>
        <taxon>Fungi</taxon>
        <taxon>Dikarya</taxon>
        <taxon>Ascomycota</taxon>
        <taxon>Pezizomycotina</taxon>
        <taxon>Sordariomycetes</taxon>
        <taxon>Xylariomycetidae</taxon>
        <taxon>Xylariales</taxon>
        <taxon>Diatrypaceae</taxon>
        <taxon>Diatrype</taxon>
    </lineage>
</organism>
<dbReference type="EMBL" id="JAKJXP020000001">
    <property type="protein sequence ID" value="KAK7757894.1"/>
    <property type="molecule type" value="Genomic_DNA"/>
</dbReference>
<feature type="region of interest" description="Disordered" evidence="1">
    <location>
        <begin position="150"/>
        <end position="214"/>
    </location>
</feature>